<comment type="function">
    <text evidence="2">Necessary for formate dehydrogenase activity.</text>
</comment>
<comment type="caution">
    <text evidence="6">The sequence shown here is derived from an EMBL/GenBank/DDBJ whole genome shotgun (WGS) entry which is preliminary data.</text>
</comment>
<dbReference type="InterPro" id="IPR056796">
    <property type="entry name" value="FdhE_C"/>
</dbReference>
<gene>
    <name evidence="2" type="primary">fdhE</name>
    <name evidence="6" type="ORF">DFR39_106194</name>
</gene>
<feature type="domain" description="FdhE C-terminal" evidence="5">
    <location>
        <begin position="239"/>
        <end position="324"/>
    </location>
</feature>
<comment type="similarity">
    <text evidence="2">Belongs to the FdhE family.</text>
</comment>
<dbReference type="PANTHER" id="PTHR37689">
    <property type="entry name" value="PROTEIN FDHE"/>
    <property type="match status" value="1"/>
</dbReference>
<dbReference type="NCBIfam" id="TIGR01562">
    <property type="entry name" value="FdhE"/>
    <property type="match status" value="1"/>
</dbReference>
<dbReference type="RefSeq" id="WP_133604209.1">
    <property type="nucleotide sequence ID" value="NZ_JAUFPJ010000007.1"/>
</dbReference>
<reference evidence="6 7" key="1">
    <citation type="submission" date="2019-03" db="EMBL/GenBank/DDBJ databases">
        <title>Genomic Encyclopedia of Type Strains, Phase IV (KMG-IV): sequencing the most valuable type-strain genomes for metagenomic binning, comparative biology and taxonomic classification.</title>
        <authorList>
            <person name="Goeker M."/>
        </authorList>
    </citation>
    <scope>NUCLEOTIDE SEQUENCE [LARGE SCALE GENOMIC DNA]</scope>
    <source>
        <strain evidence="6 7">DSM 25082</strain>
    </source>
</reference>
<dbReference type="GO" id="GO:0008199">
    <property type="term" value="F:ferric iron binding"/>
    <property type="evidence" value="ECO:0007669"/>
    <property type="project" value="TreeGrafter"/>
</dbReference>
<dbReference type="InterPro" id="IPR006452">
    <property type="entry name" value="Formate_DH_accessory"/>
</dbReference>
<evidence type="ECO:0000259" key="3">
    <source>
        <dbReference type="Pfam" id="PF04216"/>
    </source>
</evidence>
<dbReference type="PIRSF" id="PIRSF018296">
    <property type="entry name" value="Format_dh_formtn"/>
    <property type="match status" value="1"/>
</dbReference>
<evidence type="ECO:0000256" key="2">
    <source>
        <dbReference type="HAMAP-Rule" id="MF_00611"/>
    </source>
</evidence>
<dbReference type="Gene3D" id="3.90.1670.10">
    <property type="entry name" value="FdhE-like domain"/>
    <property type="match status" value="1"/>
</dbReference>
<evidence type="ECO:0000259" key="5">
    <source>
        <dbReference type="Pfam" id="PF24860"/>
    </source>
</evidence>
<evidence type="ECO:0000313" key="7">
    <source>
        <dbReference type="Proteomes" id="UP000295357"/>
    </source>
</evidence>
<dbReference type="AlphaFoldDB" id="A0A4R6MZV4"/>
<feature type="domain" description="FdhE N-terminal" evidence="3">
    <location>
        <begin position="24"/>
        <end position="184"/>
    </location>
</feature>
<dbReference type="InterPro" id="IPR024064">
    <property type="entry name" value="FdhE-like_sf"/>
</dbReference>
<dbReference type="EMBL" id="SNXE01000006">
    <property type="protein sequence ID" value="TDP07929.1"/>
    <property type="molecule type" value="Genomic_DNA"/>
</dbReference>
<dbReference type="CDD" id="cd16341">
    <property type="entry name" value="FdhE"/>
    <property type="match status" value="1"/>
</dbReference>
<protein>
    <recommendedName>
        <fullName evidence="2">Protein FdhE homolog</fullName>
    </recommendedName>
</protein>
<comment type="subcellular location">
    <subcellularLocation>
        <location evidence="2">Cytoplasm</location>
    </subcellularLocation>
</comment>
<evidence type="ECO:0000313" key="6">
    <source>
        <dbReference type="EMBL" id="TDP07929.1"/>
    </source>
</evidence>
<feature type="domain" description="FdhE central" evidence="4">
    <location>
        <begin position="200"/>
        <end position="238"/>
    </location>
</feature>
<organism evidence="6 7">
    <name type="scientific">Roseateles asaccharophilus</name>
    <dbReference type="NCBI Taxonomy" id="582607"/>
    <lineage>
        <taxon>Bacteria</taxon>
        <taxon>Pseudomonadati</taxon>
        <taxon>Pseudomonadota</taxon>
        <taxon>Betaproteobacteria</taxon>
        <taxon>Burkholderiales</taxon>
        <taxon>Sphaerotilaceae</taxon>
        <taxon>Roseateles</taxon>
    </lineage>
</organism>
<dbReference type="Pfam" id="PF24860">
    <property type="entry name" value="FdhE_C"/>
    <property type="match status" value="1"/>
</dbReference>
<dbReference type="OrthoDB" id="9794151at2"/>
<keyword evidence="1 2" id="KW-0963">Cytoplasm</keyword>
<dbReference type="Pfam" id="PF24859">
    <property type="entry name" value="FdhE_central"/>
    <property type="match status" value="1"/>
</dbReference>
<name>A0A4R6MZV4_9BURK</name>
<dbReference type="Proteomes" id="UP000295357">
    <property type="component" value="Unassembled WGS sequence"/>
</dbReference>
<accession>A0A4R6MZV4</accession>
<dbReference type="InterPro" id="IPR056774">
    <property type="entry name" value="FdhE_N"/>
</dbReference>
<dbReference type="InterPro" id="IPR056797">
    <property type="entry name" value="FdhE_central"/>
</dbReference>
<dbReference type="GO" id="GO:0005829">
    <property type="term" value="C:cytosol"/>
    <property type="evidence" value="ECO:0007669"/>
    <property type="project" value="TreeGrafter"/>
</dbReference>
<evidence type="ECO:0000256" key="1">
    <source>
        <dbReference type="ARBA" id="ARBA00022490"/>
    </source>
</evidence>
<keyword evidence="7" id="KW-1185">Reference proteome</keyword>
<sequence length="340" mass="36984">MSLTAGTRLLSPEEIAVRAGEQITQLRLPEPGVFAERELRLRQLAEGHAMRDYLLFCAELARCQHELLKSERPVALPTPEQIEAAANSGLPLLPSAGEQAWTRDPAWREDLRALMRQLAARVGAGPARDTALRLAEAEDAHLELQAERLLSGVMLGLDLGTAPLIAAGLQLYWVRLVGQVQARHGKDRVAPFGRIDDPTLCPCCGSRPTASITRLGSDTTGTRYLSCSLCAAQWHYVRIKCTNCQSTKGISFRALQGLDEEGASSAETAVVQAECCEECGHYLKIVHMERDNRVEPMADDLASVTLDLLVSDTGLQRRGVNLMLLFGDPDTAPPDPGGRS</sequence>
<dbReference type="PANTHER" id="PTHR37689:SF1">
    <property type="entry name" value="PROTEIN FDHE"/>
    <property type="match status" value="1"/>
</dbReference>
<proteinExistence type="inferred from homology"/>
<dbReference type="Pfam" id="PF04216">
    <property type="entry name" value="FdhE_N"/>
    <property type="match status" value="1"/>
</dbReference>
<dbReference type="GO" id="GO:0051604">
    <property type="term" value="P:protein maturation"/>
    <property type="evidence" value="ECO:0007669"/>
    <property type="project" value="TreeGrafter"/>
</dbReference>
<dbReference type="SUPFAM" id="SSF144020">
    <property type="entry name" value="FdhE-like"/>
    <property type="match status" value="1"/>
</dbReference>
<evidence type="ECO:0000259" key="4">
    <source>
        <dbReference type="Pfam" id="PF24859"/>
    </source>
</evidence>
<dbReference type="HAMAP" id="MF_00611">
    <property type="entry name" value="FdeH"/>
    <property type="match status" value="1"/>
</dbReference>